<accession>A0A919F4K0</accession>
<evidence type="ECO:0000313" key="2">
    <source>
        <dbReference type="EMBL" id="GHH46596.1"/>
    </source>
</evidence>
<comment type="caution">
    <text evidence="2">The sequence shown here is derived from an EMBL/GenBank/DDBJ whole genome shotgun (WGS) entry which is preliminary data.</text>
</comment>
<gene>
    <name evidence="2" type="ORF">GCM10009090_01920</name>
</gene>
<evidence type="ECO:0000313" key="3">
    <source>
        <dbReference type="Proteomes" id="UP000623958"/>
    </source>
</evidence>
<keyword evidence="2" id="KW-0560">Oxidoreductase</keyword>
<sequence length="152" mass="16939">MPGHDSSPQPDWRYDMIPFNVERIDHIVLRVSDLQRSIEFYGQVLGCAVDRNRPDLGLVHLRAGASMIDLVDINGPLGVRGGRAPGDEGRNVDHVCLRVDRFDEARIHEHLARFGLMADAAQRRYGAEGTGYSLYFPDPDGNQVEIKGPSET</sequence>
<reference evidence="2" key="2">
    <citation type="submission" date="2020-09" db="EMBL/GenBank/DDBJ databases">
        <authorList>
            <person name="Sun Q."/>
            <person name="Ohkuma M."/>
        </authorList>
    </citation>
    <scope>NUCLEOTIDE SEQUENCE</scope>
    <source>
        <strain evidence="2">JCM 13306</strain>
    </source>
</reference>
<evidence type="ECO:0000259" key="1">
    <source>
        <dbReference type="PROSITE" id="PS51819"/>
    </source>
</evidence>
<dbReference type="PANTHER" id="PTHR21366:SF14">
    <property type="entry name" value="GLYOXALASE DOMAIN-CONTAINING PROTEIN 5"/>
    <property type="match status" value="1"/>
</dbReference>
<dbReference type="GO" id="GO:0051213">
    <property type="term" value="F:dioxygenase activity"/>
    <property type="evidence" value="ECO:0007669"/>
    <property type="project" value="UniProtKB-KW"/>
</dbReference>
<dbReference type="PANTHER" id="PTHR21366">
    <property type="entry name" value="GLYOXALASE FAMILY PROTEIN"/>
    <property type="match status" value="1"/>
</dbReference>
<dbReference type="InterPro" id="IPR050383">
    <property type="entry name" value="GlyoxalaseI/FosfomycinResist"/>
</dbReference>
<feature type="domain" description="VOC" evidence="1">
    <location>
        <begin position="23"/>
        <end position="149"/>
    </location>
</feature>
<dbReference type="Proteomes" id="UP000623958">
    <property type="component" value="Unassembled WGS sequence"/>
</dbReference>
<keyword evidence="3" id="KW-1185">Reference proteome</keyword>
<reference evidence="2" key="1">
    <citation type="journal article" date="2014" name="Int. J. Syst. Evol. Microbiol.">
        <title>Complete genome sequence of Corynebacterium casei LMG S-19264T (=DSM 44701T), isolated from a smear-ripened cheese.</title>
        <authorList>
            <consortium name="US DOE Joint Genome Institute (JGI-PGF)"/>
            <person name="Walter F."/>
            <person name="Albersmeier A."/>
            <person name="Kalinowski J."/>
            <person name="Ruckert C."/>
        </authorList>
    </citation>
    <scope>NUCLEOTIDE SEQUENCE</scope>
    <source>
        <strain evidence="2">JCM 13306</strain>
    </source>
</reference>
<dbReference type="SUPFAM" id="SSF54593">
    <property type="entry name" value="Glyoxalase/Bleomycin resistance protein/Dihydroxybiphenyl dioxygenase"/>
    <property type="match status" value="1"/>
</dbReference>
<dbReference type="PROSITE" id="PS51819">
    <property type="entry name" value="VOC"/>
    <property type="match status" value="1"/>
</dbReference>
<name>A0A919F4K0_9XANT</name>
<dbReference type="Gene3D" id="3.10.180.10">
    <property type="entry name" value="2,3-Dihydroxybiphenyl 1,2-Dioxygenase, domain 1"/>
    <property type="match status" value="1"/>
</dbReference>
<proteinExistence type="predicted"/>
<keyword evidence="2" id="KW-0223">Dioxygenase</keyword>
<organism evidence="2 3">
    <name type="scientific">Xanthomonas boreopolis</name>
    <dbReference type="NCBI Taxonomy" id="86183"/>
    <lineage>
        <taxon>Bacteria</taxon>
        <taxon>Pseudomonadati</taxon>
        <taxon>Pseudomonadota</taxon>
        <taxon>Gammaproteobacteria</taxon>
        <taxon>Lysobacterales</taxon>
        <taxon>Lysobacteraceae</taxon>
        <taxon>Xanthomonas</taxon>
    </lineage>
</organism>
<protein>
    <submittedName>
        <fullName evidence="2">Ring-cleaving dioxygenase</fullName>
    </submittedName>
</protein>
<dbReference type="InterPro" id="IPR037523">
    <property type="entry name" value="VOC_core"/>
</dbReference>
<dbReference type="InterPro" id="IPR029068">
    <property type="entry name" value="Glyas_Bleomycin-R_OHBP_Dase"/>
</dbReference>
<dbReference type="InterPro" id="IPR004360">
    <property type="entry name" value="Glyas_Fos-R_dOase_dom"/>
</dbReference>
<dbReference type="EMBL" id="BNBA01000001">
    <property type="protein sequence ID" value="GHH46596.1"/>
    <property type="molecule type" value="Genomic_DNA"/>
</dbReference>
<dbReference type="Pfam" id="PF00903">
    <property type="entry name" value="Glyoxalase"/>
    <property type="match status" value="1"/>
</dbReference>
<dbReference type="AlphaFoldDB" id="A0A919F4K0"/>